<accession>A0A3E1RE32</accession>
<protein>
    <submittedName>
        <fullName evidence="1">Uncharacterized protein</fullName>
    </submittedName>
</protein>
<reference evidence="1 2" key="1">
    <citation type="submission" date="2018-05" db="EMBL/GenBank/DDBJ databases">
        <title>Rhodoferax soyangensis sp.nov., isolated from an oligotrophic freshwater lake.</title>
        <authorList>
            <person name="Park M."/>
        </authorList>
    </citation>
    <scope>NUCLEOTIDE SEQUENCE [LARGE SCALE GENOMIC DNA]</scope>
    <source>
        <strain evidence="1 2">IMCC26218</strain>
    </source>
</reference>
<gene>
    <name evidence="1" type="ORF">DIC66_07115</name>
</gene>
<organism evidence="1 2">
    <name type="scientific">Rhodoferax lacus</name>
    <dbReference type="NCBI Taxonomy" id="2184758"/>
    <lineage>
        <taxon>Bacteria</taxon>
        <taxon>Pseudomonadati</taxon>
        <taxon>Pseudomonadota</taxon>
        <taxon>Betaproteobacteria</taxon>
        <taxon>Burkholderiales</taxon>
        <taxon>Comamonadaceae</taxon>
        <taxon>Rhodoferax</taxon>
    </lineage>
</organism>
<dbReference type="Proteomes" id="UP000260665">
    <property type="component" value="Unassembled WGS sequence"/>
</dbReference>
<dbReference type="RefSeq" id="WP_117175483.1">
    <property type="nucleotide sequence ID" value="NZ_QFZK01000003.1"/>
</dbReference>
<dbReference type="AlphaFoldDB" id="A0A3E1RE32"/>
<name>A0A3E1RE32_9BURK</name>
<comment type="caution">
    <text evidence="1">The sequence shown here is derived from an EMBL/GenBank/DDBJ whole genome shotgun (WGS) entry which is preliminary data.</text>
</comment>
<keyword evidence="2" id="KW-1185">Reference proteome</keyword>
<dbReference type="EMBL" id="QFZK01000003">
    <property type="protein sequence ID" value="RFO97625.1"/>
    <property type="molecule type" value="Genomic_DNA"/>
</dbReference>
<proteinExistence type="predicted"/>
<dbReference type="OrthoDB" id="5769140at2"/>
<sequence>MKSKLARFHGQVLVLVLATWLLPGCQVGQAQPAQAAVLIDPDAAVRLELRQAVLTLSGFASVTLADSDLTRSSELVLERRHQYTASGDLLQGRDLEQPQRLHLQIQDGQCWLLHQSSGKRQLLKQAHCRALSALATPPTQ</sequence>
<evidence type="ECO:0000313" key="2">
    <source>
        <dbReference type="Proteomes" id="UP000260665"/>
    </source>
</evidence>
<evidence type="ECO:0000313" key="1">
    <source>
        <dbReference type="EMBL" id="RFO97625.1"/>
    </source>
</evidence>